<comment type="subcellular location">
    <subcellularLocation>
        <location evidence="1">Nucleus</location>
    </subcellularLocation>
</comment>
<protein>
    <recommendedName>
        <fullName evidence="6">BHLH domain-containing protein</fullName>
    </recommendedName>
</protein>
<dbReference type="InterPro" id="IPR036638">
    <property type="entry name" value="HLH_DNA-bd_sf"/>
</dbReference>
<proteinExistence type="predicted"/>
<reference evidence="7 8" key="1">
    <citation type="submission" date="2020-10" db="EMBL/GenBank/DDBJ databases">
        <authorList>
            <person name="Klimov P.B."/>
            <person name="Dyachkov S.M."/>
            <person name="Chetverikov P.E."/>
        </authorList>
    </citation>
    <scope>NUCLEOTIDE SEQUENCE [LARGE SCALE GENOMIC DNA]</scope>
    <source>
        <strain evidence="7">BMOC 18-1129-001#AD2665</strain>
        <tissue evidence="7">Entire mites</tissue>
    </source>
</reference>
<keyword evidence="4" id="KW-0539">Nucleus</keyword>
<evidence type="ECO:0000256" key="3">
    <source>
        <dbReference type="ARBA" id="ARBA00023163"/>
    </source>
</evidence>
<feature type="region of interest" description="Disordered" evidence="5">
    <location>
        <begin position="32"/>
        <end position="83"/>
    </location>
</feature>
<dbReference type="InterPro" id="IPR011598">
    <property type="entry name" value="bHLH_dom"/>
</dbReference>
<comment type="caution">
    <text evidence="7">The sequence shown here is derived from an EMBL/GenBank/DDBJ whole genome shotgun (WGS) entry which is preliminary data.</text>
</comment>
<evidence type="ECO:0000256" key="5">
    <source>
        <dbReference type="SAM" id="MobiDB-lite"/>
    </source>
</evidence>
<feature type="domain" description="BHLH" evidence="6">
    <location>
        <begin position="1"/>
        <end position="97"/>
    </location>
</feature>
<dbReference type="Gene3D" id="4.10.280.10">
    <property type="entry name" value="Helix-loop-helix DNA-binding domain"/>
    <property type="match status" value="1"/>
</dbReference>
<dbReference type="Proteomes" id="UP000825002">
    <property type="component" value="Unassembled WGS sequence"/>
</dbReference>
<dbReference type="PANTHER" id="PTHR10985">
    <property type="entry name" value="BASIC HELIX-LOOP-HELIX TRANSCRIPTION FACTOR, HES-RELATED"/>
    <property type="match status" value="1"/>
</dbReference>
<organism evidence="7 8">
    <name type="scientific">Fragariocoptes setiger</name>
    <dbReference type="NCBI Taxonomy" id="1670756"/>
    <lineage>
        <taxon>Eukaryota</taxon>
        <taxon>Metazoa</taxon>
        <taxon>Ecdysozoa</taxon>
        <taxon>Arthropoda</taxon>
        <taxon>Chelicerata</taxon>
        <taxon>Arachnida</taxon>
        <taxon>Acari</taxon>
        <taxon>Acariformes</taxon>
        <taxon>Trombidiformes</taxon>
        <taxon>Prostigmata</taxon>
        <taxon>Eupodina</taxon>
        <taxon>Eriophyoidea</taxon>
        <taxon>Phytoptidae</taxon>
        <taxon>Fragariocoptes</taxon>
    </lineage>
</organism>
<keyword evidence="8" id="KW-1185">Reference proteome</keyword>
<evidence type="ECO:0000256" key="1">
    <source>
        <dbReference type="ARBA" id="ARBA00004123"/>
    </source>
</evidence>
<dbReference type="SMART" id="SM00353">
    <property type="entry name" value="HLH"/>
    <property type="match status" value="1"/>
</dbReference>
<evidence type="ECO:0000256" key="4">
    <source>
        <dbReference type="ARBA" id="ARBA00023242"/>
    </source>
</evidence>
<sequence>MEKRRRARINTCLDILKSYVLTNTPLDLSRHKQQNETNGYGHHVVTSTSSNNAEIDTILKPSMNTNSGNSKKSRQRNPNKLEKADILEMTVEYVRRLHLERLKENARQCDTLWRPWDRAN</sequence>
<name>A0ABQ7SAF9_9ACAR</name>
<keyword evidence="2" id="KW-0805">Transcription regulation</keyword>
<evidence type="ECO:0000259" key="6">
    <source>
        <dbReference type="PROSITE" id="PS50888"/>
    </source>
</evidence>
<dbReference type="SUPFAM" id="SSF47459">
    <property type="entry name" value="HLH, helix-loop-helix DNA-binding domain"/>
    <property type="match status" value="1"/>
</dbReference>
<dbReference type="Pfam" id="PF00010">
    <property type="entry name" value="HLH"/>
    <property type="match status" value="1"/>
</dbReference>
<dbReference type="PROSITE" id="PS50888">
    <property type="entry name" value="BHLH"/>
    <property type="match status" value="1"/>
</dbReference>
<evidence type="ECO:0000313" key="7">
    <source>
        <dbReference type="EMBL" id="KAG9510376.1"/>
    </source>
</evidence>
<feature type="compositionally biased region" description="Polar residues" evidence="5">
    <location>
        <begin position="45"/>
        <end position="54"/>
    </location>
</feature>
<keyword evidence="3" id="KW-0804">Transcription</keyword>
<evidence type="ECO:0000256" key="2">
    <source>
        <dbReference type="ARBA" id="ARBA00023015"/>
    </source>
</evidence>
<evidence type="ECO:0000313" key="8">
    <source>
        <dbReference type="Proteomes" id="UP000825002"/>
    </source>
</evidence>
<accession>A0ABQ7SAF9</accession>
<dbReference type="InterPro" id="IPR050370">
    <property type="entry name" value="HES_HEY"/>
</dbReference>
<gene>
    <name evidence="7" type="ORF">GZH46_01086</name>
</gene>
<dbReference type="CDD" id="cd11410">
    <property type="entry name" value="bHLH_O_HES"/>
    <property type="match status" value="1"/>
</dbReference>
<dbReference type="EMBL" id="JAIFTH010000161">
    <property type="protein sequence ID" value="KAG9510376.1"/>
    <property type="molecule type" value="Genomic_DNA"/>
</dbReference>